<evidence type="ECO:0000313" key="3">
    <source>
        <dbReference type="Proteomes" id="UP001497480"/>
    </source>
</evidence>
<gene>
    <name evidence="2" type="ORF">LLUT_LOCUS6006</name>
</gene>
<proteinExistence type="predicted"/>
<sequence length="285" mass="32122">MGHFSINLIVKANCPIFATVCFVEDFQWPLAKDTVVLRMAKNTFAIILPGLLYGLQFPSFCSEEHINTLKEVFKKFCCYSDINDNLGYHELEDSEPNYWNKLKQHIEPSLVQLGQLPGLSSFRVLDQNSCFLRASRMSATTKLITDIMVHSGTLTTTHINISGTNPPNVLHQDLAYASTSVFSYFVDVVELDGGVSSNYDYAVKDVETVISESHHDIGFKVWNLNKVGILAFMHSLKAFVEKEEKFLKEKKQKWEEIAASKSVNEEGETSTKSNKDDGKGILIEH</sequence>
<dbReference type="PANTHER" id="PTHR21068:SF49">
    <property type="entry name" value="SENESCENCE DOMAIN-CONTAINING PROTEIN"/>
    <property type="match status" value="1"/>
</dbReference>
<accession>A0AAV1W7L1</accession>
<comment type="caution">
    <text evidence="2">The sequence shown here is derived from an EMBL/GenBank/DDBJ whole genome shotgun (WGS) entry which is preliminary data.</text>
</comment>
<feature type="compositionally biased region" description="Basic and acidic residues" evidence="1">
    <location>
        <begin position="273"/>
        <end position="285"/>
    </location>
</feature>
<dbReference type="Proteomes" id="UP001497480">
    <property type="component" value="Unassembled WGS sequence"/>
</dbReference>
<dbReference type="EMBL" id="CAXHTB010000004">
    <property type="protein sequence ID" value="CAL0304946.1"/>
    <property type="molecule type" value="Genomic_DNA"/>
</dbReference>
<protein>
    <submittedName>
        <fullName evidence="2">Uncharacterized protein</fullName>
    </submittedName>
</protein>
<feature type="region of interest" description="Disordered" evidence="1">
    <location>
        <begin position="258"/>
        <end position="285"/>
    </location>
</feature>
<reference evidence="2 3" key="1">
    <citation type="submission" date="2024-03" db="EMBL/GenBank/DDBJ databases">
        <authorList>
            <person name="Martinez-Hernandez J."/>
        </authorList>
    </citation>
    <scope>NUCLEOTIDE SEQUENCE [LARGE SCALE GENOMIC DNA]</scope>
</reference>
<dbReference type="AlphaFoldDB" id="A0AAV1W7L1"/>
<dbReference type="InterPro" id="IPR045036">
    <property type="entry name" value="Spartin-like"/>
</dbReference>
<dbReference type="PANTHER" id="PTHR21068">
    <property type="entry name" value="SPARTIN"/>
    <property type="match status" value="1"/>
</dbReference>
<dbReference type="GO" id="GO:0005886">
    <property type="term" value="C:plasma membrane"/>
    <property type="evidence" value="ECO:0007669"/>
    <property type="project" value="TreeGrafter"/>
</dbReference>
<name>A0AAV1W7L1_LUPLU</name>
<organism evidence="2 3">
    <name type="scientific">Lupinus luteus</name>
    <name type="common">European yellow lupine</name>
    <dbReference type="NCBI Taxonomy" id="3873"/>
    <lineage>
        <taxon>Eukaryota</taxon>
        <taxon>Viridiplantae</taxon>
        <taxon>Streptophyta</taxon>
        <taxon>Embryophyta</taxon>
        <taxon>Tracheophyta</taxon>
        <taxon>Spermatophyta</taxon>
        <taxon>Magnoliopsida</taxon>
        <taxon>eudicotyledons</taxon>
        <taxon>Gunneridae</taxon>
        <taxon>Pentapetalae</taxon>
        <taxon>rosids</taxon>
        <taxon>fabids</taxon>
        <taxon>Fabales</taxon>
        <taxon>Fabaceae</taxon>
        <taxon>Papilionoideae</taxon>
        <taxon>50 kb inversion clade</taxon>
        <taxon>genistoids sensu lato</taxon>
        <taxon>core genistoids</taxon>
        <taxon>Genisteae</taxon>
        <taxon>Lupinus</taxon>
    </lineage>
</organism>
<keyword evidence="3" id="KW-1185">Reference proteome</keyword>
<evidence type="ECO:0000313" key="2">
    <source>
        <dbReference type="EMBL" id="CAL0304946.1"/>
    </source>
</evidence>
<evidence type="ECO:0000256" key="1">
    <source>
        <dbReference type="SAM" id="MobiDB-lite"/>
    </source>
</evidence>